<dbReference type="RefSeq" id="WP_377603649.1">
    <property type="nucleotide sequence ID" value="NZ_JBHUME010000008.1"/>
</dbReference>
<comment type="caution">
    <text evidence="1">The sequence shown here is derived from an EMBL/GenBank/DDBJ whole genome shotgun (WGS) entry which is preliminary data.</text>
</comment>
<dbReference type="EMBL" id="JBHUME010000008">
    <property type="protein sequence ID" value="MFD2613621.1"/>
    <property type="molecule type" value="Genomic_DNA"/>
</dbReference>
<proteinExistence type="predicted"/>
<protein>
    <submittedName>
        <fullName evidence="1">Uncharacterized protein</fullName>
    </submittedName>
</protein>
<reference evidence="2" key="1">
    <citation type="journal article" date="2019" name="Int. J. Syst. Evol. Microbiol.">
        <title>The Global Catalogue of Microorganisms (GCM) 10K type strain sequencing project: providing services to taxonomists for standard genome sequencing and annotation.</title>
        <authorList>
            <consortium name="The Broad Institute Genomics Platform"/>
            <consortium name="The Broad Institute Genome Sequencing Center for Infectious Disease"/>
            <person name="Wu L."/>
            <person name="Ma J."/>
        </authorList>
    </citation>
    <scope>NUCLEOTIDE SEQUENCE [LARGE SCALE GENOMIC DNA]</scope>
    <source>
        <strain evidence="2">KCTC 3950</strain>
    </source>
</reference>
<dbReference type="Proteomes" id="UP001597541">
    <property type="component" value="Unassembled WGS sequence"/>
</dbReference>
<sequence length="98" mass="10985">MSEGIAAPQVQPVMQANPGLADTLKKMREDAFHICMQCVNRQVQVQTIHGETLRGTVVNVDAHHLFLEVPQGNERGFYYNNVILPLVLYELLVISLLV</sequence>
<accession>A0ABW5PFW6</accession>
<name>A0ABW5PFW6_9BACL</name>
<organism evidence="1 2">
    <name type="scientific">Paenibacillus gansuensis</name>
    <dbReference type="NCBI Taxonomy" id="306542"/>
    <lineage>
        <taxon>Bacteria</taxon>
        <taxon>Bacillati</taxon>
        <taxon>Bacillota</taxon>
        <taxon>Bacilli</taxon>
        <taxon>Bacillales</taxon>
        <taxon>Paenibacillaceae</taxon>
        <taxon>Paenibacillus</taxon>
    </lineage>
</organism>
<keyword evidence="2" id="KW-1185">Reference proteome</keyword>
<evidence type="ECO:0000313" key="1">
    <source>
        <dbReference type="EMBL" id="MFD2613621.1"/>
    </source>
</evidence>
<evidence type="ECO:0000313" key="2">
    <source>
        <dbReference type="Proteomes" id="UP001597541"/>
    </source>
</evidence>
<gene>
    <name evidence="1" type="ORF">ACFSUF_14410</name>
</gene>